<feature type="transmembrane region" description="Helical" evidence="8">
    <location>
        <begin position="214"/>
        <end position="235"/>
    </location>
</feature>
<proteinExistence type="predicted"/>
<dbReference type="SMART" id="SM00448">
    <property type="entry name" value="REC"/>
    <property type="match status" value="1"/>
</dbReference>
<dbReference type="EC" id="2.7.13.3" evidence="2"/>
<dbReference type="CDD" id="cd16922">
    <property type="entry name" value="HATPase_EvgS-ArcB-TorS-like"/>
    <property type="match status" value="1"/>
</dbReference>
<dbReference type="PROSITE" id="PS50110">
    <property type="entry name" value="RESPONSE_REGULATORY"/>
    <property type="match status" value="1"/>
</dbReference>
<dbReference type="InterPro" id="IPR003661">
    <property type="entry name" value="HisK_dim/P_dom"/>
</dbReference>
<evidence type="ECO:0000256" key="1">
    <source>
        <dbReference type="ARBA" id="ARBA00000085"/>
    </source>
</evidence>
<dbReference type="InterPro" id="IPR011006">
    <property type="entry name" value="CheY-like_superfamily"/>
</dbReference>
<feature type="transmembrane region" description="Helical" evidence="8">
    <location>
        <begin position="363"/>
        <end position="385"/>
    </location>
</feature>
<dbReference type="PRINTS" id="PR00344">
    <property type="entry name" value="BCTRLSENSOR"/>
</dbReference>
<evidence type="ECO:0000256" key="6">
    <source>
        <dbReference type="ARBA" id="ARBA00023012"/>
    </source>
</evidence>
<feature type="transmembrane region" description="Helical" evidence="8">
    <location>
        <begin position="274"/>
        <end position="293"/>
    </location>
</feature>
<evidence type="ECO:0000256" key="3">
    <source>
        <dbReference type="ARBA" id="ARBA00022553"/>
    </source>
</evidence>
<feature type="signal peptide" evidence="9">
    <location>
        <begin position="1"/>
        <end position="38"/>
    </location>
</feature>
<dbReference type="AlphaFoldDB" id="A0A2K8KME0"/>
<feature type="transmembrane region" description="Helical" evidence="8">
    <location>
        <begin position="332"/>
        <end position="351"/>
    </location>
</feature>
<keyword evidence="5" id="KW-0418">Kinase</keyword>
<dbReference type="Gene3D" id="3.40.50.2300">
    <property type="match status" value="1"/>
</dbReference>
<dbReference type="PANTHER" id="PTHR43047">
    <property type="entry name" value="TWO-COMPONENT HISTIDINE PROTEIN KINASE"/>
    <property type="match status" value="1"/>
</dbReference>
<dbReference type="EMBL" id="CP011797">
    <property type="protein sequence ID" value="ATX76007.1"/>
    <property type="molecule type" value="Genomic_DNA"/>
</dbReference>
<dbReference type="Pfam" id="PF02518">
    <property type="entry name" value="HATPase_c"/>
    <property type="match status" value="1"/>
</dbReference>
<protein>
    <recommendedName>
        <fullName evidence="2">histidine kinase</fullName>
        <ecNumber evidence="2">2.7.13.3</ecNumber>
    </recommendedName>
</protein>
<keyword evidence="6" id="KW-0902">Two-component regulatory system</keyword>
<dbReference type="Proteomes" id="UP000229757">
    <property type="component" value="Chromosome"/>
</dbReference>
<dbReference type="InterPro" id="IPR036097">
    <property type="entry name" value="HisK_dim/P_sf"/>
</dbReference>
<evidence type="ECO:0000256" key="5">
    <source>
        <dbReference type="ARBA" id="ARBA00022777"/>
    </source>
</evidence>
<evidence type="ECO:0000313" key="13">
    <source>
        <dbReference type="Proteomes" id="UP000229757"/>
    </source>
</evidence>
<keyword evidence="8" id="KW-0472">Membrane</keyword>
<dbReference type="FunFam" id="3.30.565.10:FF:000010">
    <property type="entry name" value="Sensor histidine kinase RcsC"/>
    <property type="match status" value="1"/>
</dbReference>
<sequence length="781" mass="85738">MINLSAQTLRRSCVFGTGSLLARFALALMLLVAHPVSAANADAFWLDDSLSDSSTGWRELLALEPGQLIARADRLPRTGGTFWHLMSAQVLADKPLVIDFKNSSVVGLFSHFVIDAHGEAVAAYHGGIQSTEVNGYFLRHGRALSVPPGQYRIFTRMSTPFSMGQPTPALYDQASYQESIKLSNGLTLMALGMFLALGLYYLILGLVRHHLADFFYSMFIFGNLIYNATALNVFSDIFAWPIIYSISLTVMASNLAYMGFVMCLLGIAPHRTPWLYKAGLLSIATIASFWLLLPLLPQYSYQFAGLGAVIFALYGLTAGIALTRRGHKTARYYLIANIAFIIVAFGIPLFLSLTTQLQTNSILFVEHLGLIAVAIEVVLLSLVLGHQLNIIYLEKSASLLAAREAIFAADQAVRSKERFLANISHELRTPLTAIRGSVELLNEQVDKPKKLAHLAVIDHASSFLLFLINDILDLAKLKNNKLTIDNQPFNIQSLAEQIARIYAAGFGNNPAARFELIIAPELPKWIIGDQQRIEQVIANLLSNAFKFAPQGTVTLELSVDIRSQLVKISVIDNGIGMDPKSVQDMFRPFSQADSSTSRLYGGTGLGLTIARDLVELMAGQIGAESQLGLGSQVWFTLPLIVAPAPAGPLEEAVQPSQPDFEGRRIVVVDDNEVNLKVVCGLLKRLNIEIKPFSRAQAALDYVGQHPIDLVIMDIQMPEMDGLTATKTLRERGFTQPIIAFTANSSEQDRQDCLVAGTDDILVKPIKRQALVDMLLKWPVTR</sequence>
<dbReference type="SUPFAM" id="SSF47384">
    <property type="entry name" value="Homodimeric domain of signal transducing histidine kinase"/>
    <property type="match status" value="1"/>
</dbReference>
<evidence type="ECO:0000259" key="11">
    <source>
        <dbReference type="PROSITE" id="PS50110"/>
    </source>
</evidence>
<dbReference type="SMART" id="SM00388">
    <property type="entry name" value="HisKA"/>
    <property type="match status" value="1"/>
</dbReference>
<dbReference type="Gene3D" id="1.10.287.130">
    <property type="match status" value="1"/>
</dbReference>
<feature type="chain" id="PRO_5014758941" description="histidine kinase" evidence="9">
    <location>
        <begin position="39"/>
        <end position="781"/>
    </location>
</feature>
<gene>
    <name evidence="12" type="ORF">REIFOR_00839</name>
</gene>
<feature type="modified residue" description="4-aspartylphosphate" evidence="7">
    <location>
        <position position="713"/>
    </location>
</feature>
<evidence type="ECO:0000256" key="9">
    <source>
        <dbReference type="SAM" id="SignalP"/>
    </source>
</evidence>
<keyword evidence="13" id="KW-1185">Reference proteome</keyword>
<dbReference type="KEGG" id="rfo:REIFOR_00839"/>
<keyword evidence="8" id="KW-0812">Transmembrane</keyword>
<dbReference type="GO" id="GO:0000155">
    <property type="term" value="F:phosphorelay sensor kinase activity"/>
    <property type="evidence" value="ECO:0007669"/>
    <property type="project" value="InterPro"/>
</dbReference>
<dbReference type="CDD" id="cd17546">
    <property type="entry name" value="REC_hyHK_CKI1_RcsC-like"/>
    <property type="match status" value="1"/>
</dbReference>
<evidence type="ECO:0000259" key="10">
    <source>
        <dbReference type="PROSITE" id="PS50109"/>
    </source>
</evidence>
<feature type="transmembrane region" description="Helical" evidence="8">
    <location>
        <begin position="299"/>
        <end position="320"/>
    </location>
</feature>
<dbReference type="InterPro" id="IPR011623">
    <property type="entry name" value="7TMR_DISM_rcpt_extracell_dom1"/>
</dbReference>
<evidence type="ECO:0000256" key="2">
    <source>
        <dbReference type="ARBA" id="ARBA00012438"/>
    </source>
</evidence>
<dbReference type="Pfam" id="PF00072">
    <property type="entry name" value="Response_reg"/>
    <property type="match status" value="1"/>
</dbReference>
<dbReference type="PANTHER" id="PTHR43047:SF78">
    <property type="entry name" value="SENSORY_REGULATORY PROTEIN RPFC"/>
    <property type="match status" value="1"/>
</dbReference>
<dbReference type="SMART" id="SM00387">
    <property type="entry name" value="HATPase_c"/>
    <property type="match status" value="1"/>
</dbReference>
<dbReference type="InterPro" id="IPR036890">
    <property type="entry name" value="HATPase_C_sf"/>
</dbReference>
<dbReference type="Pfam" id="PF07695">
    <property type="entry name" value="7TMR-DISM_7TM"/>
    <property type="match status" value="1"/>
</dbReference>
<name>A0A2K8KME0_9GAMM</name>
<accession>A0A2K8KME0</accession>
<feature type="transmembrane region" description="Helical" evidence="8">
    <location>
        <begin position="186"/>
        <end position="207"/>
    </location>
</feature>
<feature type="domain" description="Histidine kinase" evidence="10">
    <location>
        <begin position="422"/>
        <end position="641"/>
    </location>
</feature>
<feature type="transmembrane region" description="Helical" evidence="8">
    <location>
        <begin position="241"/>
        <end position="267"/>
    </location>
</feature>
<keyword evidence="4" id="KW-0808">Transferase</keyword>
<dbReference type="CDD" id="cd00082">
    <property type="entry name" value="HisKA"/>
    <property type="match status" value="1"/>
</dbReference>
<evidence type="ECO:0000256" key="8">
    <source>
        <dbReference type="SAM" id="Phobius"/>
    </source>
</evidence>
<keyword evidence="9" id="KW-0732">Signal</keyword>
<dbReference type="InterPro" id="IPR003594">
    <property type="entry name" value="HATPase_dom"/>
</dbReference>
<reference evidence="12 13" key="1">
    <citation type="journal article" date="2017" name="Environ. Microbiol.">
        <title>Genomic and physiological analyses of 'Reinekea forsetii' reveal a versatile opportunistic lifestyle during spring algae blooms.</title>
        <authorList>
            <person name="Avci B."/>
            <person name="Hahnke R.L."/>
            <person name="Chafee M."/>
            <person name="Fischer T."/>
            <person name="Gruber-Vodicka H."/>
            <person name="Tegetmeyer H.E."/>
            <person name="Harder J."/>
            <person name="Fuchs B.M."/>
            <person name="Amann R.I."/>
            <person name="Teeling H."/>
        </authorList>
    </citation>
    <scope>NUCLEOTIDE SEQUENCE [LARGE SCALE GENOMIC DNA]</scope>
    <source>
        <strain evidence="12 13">Hel1_31_D35</strain>
    </source>
</reference>
<dbReference type="InterPro" id="IPR005467">
    <property type="entry name" value="His_kinase_dom"/>
</dbReference>
<evidence type="ECO:0000256" key="7">
    <source>
        <dbReference type="PROSITE-ProRule" id="PRU00169"/>
    </source>
</evidence>
<dbReference type="SUPFAM" id="SSF52172">
    <property type="entry name" value="CheY-like"/>
    <property type="match status" value="1"/>
</dbReference>
<evidence type="ECO:0000256" key="4">
    <source>
        <dbReference type="ARBA" id="ARBA00022679"/>
    </source>
</evidence>
<dbReference type="Pfam" id="PF00512">
    <property type="entry name" value="HisKA"/>
    <property type="match status" value="1"/>
</dbReference>
<keyword evidence="8" id="KW-1133">Transmembrane helix</keyword>
<feature type="domain" description="Response regulatory" evidence="11">
    <location>
        <begin position="664"/>
        <end position="778"/>
    </location>
</feature>
<dbReference type="PROSITE" id="PS50109">
    <property type="entry name" value="HIS_KIN"/>
    <property type="match status" value="1"/>
</dbReference>
<evidence type="ECO:0000313" key="12">
    <source>
        <dbReference type="EMBL" id="ATX76007.1"/>
    </source>
</evidence>
<organism evidence="12 13">
    <name type="scientific">Reinekea forsetii</name>
    <dbReference type="NCBI Taxonomy" id="1336806"/>
    <lineage>
        <taxon>Bacteria</taxon>
        <taxon>Pseudomonadati</taxon>
        <taxon>Pseudomonadota</taxon>
        <taxon>Gammaproteobacteria</taxon>
        <taxon>Oceanospirillales</taxon>
        <taxon>Saccharospirillaceae</taxon>
        <taxon>Reinekea</taxon>
    </lineage>
</organism>
<comment type="catalytic activity">
    <reaction evidence="1">
        <text>ATP + protein L-histidine = ADP + protein N-phospho-L-histidine.</text>
        <dbReference type="EC" id="2.7.13.3"/>
    </reaction>
</comment>
<dbReference type="Gene3D" id="3.30.565.10">
    <property type="entry name" value="Histidine kinase-like ATPase, C-terminal domain"/>
    <property type="match status" value="1"/>
</dbReference>
<dbReference type="SUPFAM" id="SSF55874">
    <property type="entry name" value="ATPase domain of HSP90 chaperone/DNA topoisomerase II/histidine kinase"/>
    <property type="match status" value="1"/>
</dbReference>
<dbReference type="InterPro" id="IPR001789">
    <property type="entry name" value="Sig_transdc_resp-reg_receiver"/>
</dbReference>
<keyword evidence="3 7" id="KW-0597">Phosphoprotein</keyword>
<dbReference type="InterPro" id="IPR004358">
    <property type="entry name" value="Sig_transdc_His_kin-like_C"/>
</dbReference>